<gene>
    <name evidence="3" type="ORF">MAIT1_00262</name>
</gene>
<evidence type="ECO:0000313" key="4">
    <source>
        <dbReference type="Proteomes" id="UP000194003"/>
    </source>
</evidence>
<accession>A0A1Y2K857</accession>
<dbReference type="AlphaFoldDB" id="A0A1Y2K857"/>
<dbReference type="Gene3D" id="3.40.50.2000">
    <property type="entry name" value="Glycogen Phosphorylase B"/>
    <property type="match status" value="2"/>
</dbReference>
<dbReference type="RefSeq" id="WP_085440625.1">
    <property type="nucleotide sequence ID" value="NZ_LVJN01000015.1"/>
</dbReference>
<organism evidence="3 4">
    <name type="scientific">Magnetofaba australis IT-1</name>
    <dbReference type="NCBI Taxonomy" id="1434232"/>
    <lineage>
        <taxon>Bacteria</taxon>
        <taxon>Pseudomonadati</taxon>
        <taxon>Pseudomonadota</taxon>
        <taxon>Magnetococcia</taxon>
        <taxon>Magnetococcales</taxon>
        <taxon>Magnetococcaceae</taxon>
        <taxon>Magnetofaba</taxon>
    </lineage>
</organism>
<dbReference type="Pfam" id="PF13579">
    <property type="entry name" value="Glyco_trans_4_4"/>
    <property type="match status" value="1"/>
</dbReference>
<dbReference type="PANTHER" id="PTHR45947">
    <property type="entry name" value="SULFOQUINOVOSYL TRANSFERASE SQD2"/>
    <property type="match status" value="1"/>
</dbReference>
<dbReference type="NCBIfam" id="TIGR04063">
    <property type="entry name" value="stp3"/>
    <property type="match status" value="1"/>
</dbReference>
<proteinExistence type="predicted"/>
<dbReference type="SUPFAM" id="SSF53756">
    <property type="entry name" value="UDP-Glycosyltransferase/glycogen phosphorylase"/>
    <property type="match status" value="1"/>
</dbReference>
<comment type="caution">
    <text evidence="3">The sequence shown here is derived from an EMBL/GenBank/DDBJ whole genome shotgun (WGS) entry which is preliminary data.</text>
</comment>
<feature type="domain" description="Glycosyl transferase family 1" evidence="1">
    <location>
        <begin position="215"/>
        <end position="360"/>
    </location>
</feature>
<dbReference type="Pfam" id="PF00534">
    <property type="entry name" value="Glycos_transf_1"/>
    <property type="match status" value="1"/>
</dbReference>
<dbReference type="STRING" id="1434232.MAIT1_00262"/>
<reference evidence="3 4" key="1">
    <citation type="journal article" date="2016" name="BMC Genomics">
        <title>Combined genomic and structural analyses of a cultured magnetotactic bacterium reveals its niche adaptation to a dynamic environment.</title>
        <authorList>
            <person name="Araujo A.C."/>
            <person name="Morillo V."/>
            <person name="Cypriano J."/>
            <person name="Teixeira L.C."/>
            <person name="Leao P."/>
            <person name="Lyra S."/>
            <person name="Almeida L.G."/>
            <person name="Bazylinski D.A."/>
            <person name="Vasconcellos A.T."/>
            <person name="Abreu F."/>
            <person name="Lins U."/>
        </authorList>
    </citation>
    <scope>NUCLEOTIDE SEQUENCE [LARGE SCALE GENOMIC DNA]</scope>
    <source>
        <strain evidence="3 4">IT-1</strain>
    </source>
</reference>
<dbReference type="CDD" id="cd03794">
    <property type="entry name" value="GT4_WbuB-like"/>
    <property type="match status" value="1"/>
</dbReference>
<keyword evidence="4" id="KW-1185">Reference proteome</keyword>
<dbReference type="InterPro" id="IPR024004">
    <property type="entry name" value="PEP-CTERM/XrtA_GlycosylTrfase"/>
</dbReference>
<name>A0A1Y2K857_9PROT</name>
<dbReference type="Proteomes" id="UP000194003">
    <property type="component" value="Unassembled WGS sequence"/>
</dbReference>
<dbReference type="GO" id="GO:0016758">
    <property type="term" value="F:hexosyltransferase activity"/>
    <property type="evidence" value="ECO:0007669"/>
    <property type="project" value="TreeGrafter"/>
</dbReference>
<evidence type="ECO:0000259" key="2">
    <source>
        <dbReference type="Pfam" id="PF13579"/>
    </source>
</evidence>
<sequence length="414" mass="45391">MRVLHVLDHGLPLHSGYAFRTRAIVREQQRVGIEPLLLTGPKQNSGAQLSESAEGLEFLRTPPERAVWAGWGPLAQWGVVTALEARLNQLIPQLQPNVLHAHSPALCGLAALRAGRRFGLPVVYEVRALWEDAAVSHGTSAFGSWRYRITRALESYVLRRADAVTCICEGLREEIVARGVPDAQVTVIPNGVNIDDFPRLPAEKPAELARQWGVQGKVVAAFIGSFYAYEGLPLLIEAMARLPAGVDDLVLLLAGGGPEAQRVEALIKAHNLQERVVWRGRVPHDQVSGLYQLSDFLVYPRLPERITEMVTPLKPLEAMAMGRPVLASDVGGHRELIAAERTGMLFPAGDADALAEALLAMRNQVREPSRAQQLSMILDTARAYVENQRNWAASIAPLPVLYDSLTQRAQAARD</sequence>
<dbReference type="EMBL" id="LVJN01000015">
    <property type="protein sequence ID" value="OSM06862.1"/>
    <property type="molecule type" value="Genomic_DNA"/>
</dbReference>
<dbReference type="OrthoDB" id="186663at2"/>
<dbReference type="InterPro" id="IPR050194">
    <property type="entry name" value="Glycosyltransferase_grp1"/>
</dbReference>
<dbReference type="PANTHER" id="PTHR45947:SF3">
    <property type="entry name" value="SULFOQUINOVOSYL TRANSFERASE SQD2"/>
    <property type="match status" value="1"/>
</dbReference>
<dbReference type="InterPro" id="IPR028098">
    <property type="entry name" value="Glyco_trans_4-like_N"/>
</dbReference>
<protein>
    <submittedName>
        <fullName evidence="3">Putative membrane-anchored group 1 glycosyltransferase</fullName>
    </submittedName>
</protein>
<dbReference type="InterPro" id="IPR001296">
    <property type="entry name" value="Glyco_trans_1"/>
</dbReference>
<feature type="domain" description="Glycosyltransferase subfamily 4-like N-terminal" evidence="2">
    <location>
        <begin position="16"/>
        <end position="191"/>
    </location>
</feature>
<evidence type="ECO:0000259" key="1">
    <source>
        <dbReference type="Pfam" id="PF00534"/>
    </source>
</evidence>
<evidence type="ECO:0000313" key="3">
    <source>
        <dbReference type="EMBL" id="OSM06862.1"/>
    </source>
</evidence>
<keyword evidence="3" id="KW-0808">Transferase</keyword>